<proteinExistence type="predicted"/>
<name>A0A9W6P9H4_9ACTN</name>
<feature type="transmembrane region" description="Helical" evidence="1">
    <location>
        <begin position="85"/>
        <end position="107"/>
    </location>
</feature>
<evidence type="ECO:0000313" key="3">
    <source>
        <dbReference type="Proteomes" id="UP001165092"/>
    </source>
</evidence>
<organism evidence="2 3">
    <name type="scientific">Nocardiopsis ansamitocini</name>
    <dbReference type="NCBI Taxonomy" id="1670832"/>
    <lineage>
        <taxon>Bacteria</taxon>
        <taxon>Bacillati</taxon>
        <taxon>Actinomycetota</taxon>
        <taxon>Actinomycetes</taxon>
        <taxon>Streptosporangiales</taxon>
        <taxon>Nocardiopsidaceae</taxon>
        <taxon>Nocardiopsis</taxon>
    </lineage>
</organism>
<reference evidence="2" key="1">
    <citation type="submission" date="2023-02" db="EMBL/GenBank/DDBJ databases">
        <title>Nocardiopsis ansamitocini NBRC 112285.</title>
        <authorList>
            <person name="Ichikawa N."/>
            <person name="Sato H."/>
            <person name="Tonouchi N."/>
        </authorList>
    </citation>
    <scope>NUCLEOTIDE SEQUENCE</scope>
    <source>
        <strain evidence="2">NBRC 112285</strain>
    </source>
</reference>
<keyword evidence="1" id="KW-0812">Transmembrane</keyword>
<feature type="transmembrane region" description="Helical" evidence="1">
    <location>
        <begin position="50"/>
        <end position="73"/>
    </location>
</feature>
<dbReference type="EMBL" id="BSQG01000011">
    <property type="protein sequence ID" value="GLU50095.1"/>
    <property type="molecule type" value="Genomic_DNA"/>
</dbReference>
<evidence type="ECO:0008006" key="4">
    <source>
        <dbReference type="Google" id="ProtNLM"/>
    </source>
</evidence>
<keyword evidence="1" id="KW-0472">Membrane</keyword>
<sequence>MPNRARRVAVTSPQTRLAHSRGRARGRWRVPRLESTDAERAAELYRRQRALGAVSLLLVLILLVGLPLVFWAWPELDSVRLAGVPVSWLMLAVLPYPLMAFLSWWQLRGAERIEER</sequence>
<dbReference type="AlphaFoldDB" id="A0A9W6P9H4"/>
<evidence type="ECO:0000256" key="1">
    <source>
        <dbReference type="SAM" id="Phobius"/>
    </source>
</evidence>
<gene>
    <name evidence="2" type="ORF">Nans01_44460</name>
</gene>
<keyword evidence="1" id="KW-1133">Transmembrane helix</keyword>
<accession>A0A9W6P9H4</accession>
<dbReference type="Proteomes" id="UP001165092">
    <property type="component" value="Unassembled WGS sequence"/>
</dbReference>
<protein>
    <recommendedName>
        <fullName evidence="4">DUF485 domain-containing protein</fullName>
    </recommendedName>
</protein>
<keyword evidence="3" id="KW-1185">Reference proteome</keyword>
<comment type="caution">
    <text evidence="2">The sequence shown here is derived from an EMBL/GenBank/DDBJ whole genome shotgun (WGS) entry which is preliminary data.</text>
</comment>
<evidence type="ECO:0000313" key="2">
    <source>
        <dbReference type="EMBL" id="GLU50095.1"/>
    </source>
</evidence>